<reference evidence="2" key="1">
    <citation type="submission" date="2022-07" db="EMBL/GenBank/DDBJ databases">
        <title>Taxonomy of Novel Oxalotrophic and Methylotrophic Bacteria.</title>
        <authorList>
            <person name="Sahin N."/>
            <person name="Tani A."/>
        </authorList>
    </citation>
    <scope>NUCLEOTIDE SEQUENCE</scope>
    <source>
        <strain evidence="2">Y10</strain>
    </source>
</reference>
<organism evidence="2 3">
    <name type="scientific">Neptunitalea lumnitzerae</name>
    <dbReference type="NCBI Taxonomy" id="2965509"/>
    <lineage>
        <taxon>Bacteria</taxon>
        <taxon>Pseudomonadati</taxon>
        <taxon>Bacteroidota</taxon>
        <taxon>Flavobacteriia</taxon>
        <taxon>Flavobacteriales</taxon>
        <taxon>Flavobacteriaceae</taxon>
        <taxon>Neptunitalea</taxon>
    </lineage>
</organism>
<feature type="transmembrane region" description="Helical" evidence="1">
    <location>
        <begin position="12"/>
        <end position="28"/>
    </location>
</feature>
<keyword evidence="1" id="KW-0472">Membrane</keyword>
<keyword evidence="1" id="KW-0812">Transmembrane</keyword>
<protein>
    <submittedName>
        <fullName evidence="2">Uncharacterized protein</fullName>
    </submittedName>
</protein>
<comment type="caution">
    <text evidence="2">The sequence shown here is derived from an EMBL/GenBank/DDBJ whole genome shotgun (WGS) entry which is preliminary data.</text>
</comment>
<keyword evidence="3" id="KW-1185">Reference proteome</keyword>
<evidence type="ECO:0000256" key="1">
    <source>
        <dbReference type="SAM" id="Phobius"/>
    </source>
</evidence>
<dbReference type="EMBL" id="BRVO01000001">
    <property type="protein sequence ID" value="GLB47780.1"/>
    <property type="molecule type" value="Genomic_DNA"/>
</dbReference>
<dbReference type="RefSeq" id="WP_281763446.1">
    <property type="nucleotide sequence ID" value="NZ_BRVO01000001.1"/>
</dbReference>
<keyword evidence="1" id="KW-1133">Transmembrane helix</keyword>
<accession>A0ABQ5MFI5</accession>
<dbReference type="Proteomes" id="UP001143543">
    <property type="component" value="Unassembled WGS sequence"/>
</dbReference>
<proteinExistence type="predicted"/>
<evidence type="ECO:0000313" key="2">
    <source>
        <dbReference type="EMBL" id="GLB47780.1"/>
    </source>
</evidence>
<sequence length="209" mass="24608">MKVFKKSYLPHIFEAAMVTFGVLLALFVNECNEQRKIDNNTEQTLEFIIAELHTNITKFENSVAYHTQLKKEIDSTSQHITETDLQAIYYSNTKFKHFQLPSWKGIGIVEPDNIVFESAKMNGVFQEINIPTTQLISEAYQKMKAYDYLSENALEAFLNINSETKTLDVFRILELMKYDILNFEEYLQNHLEQTKEELQRVLDEKRYKK</sequence>
<name>A0ABQ5MFI5_9FLAO</name>
<gene>
    <name evidence="2" type="ORF">Y10_01480</name>
</gene>
<evidence type="ECO:0000313" key="3">
    <source>
        <dbReference type="Proteomes" id="UP001143543"/>
    </source>
</evidence>